<evidence type="ECO:0000313" key="1">
    <source>
        <dbReference type="EMBL" id="ACP38959.1"/>
    </source>
</evidence>
<dbReference type="HOGENOM" id="CLU_584789_0_0_2"/>
<dbReference type="Proteomes" id="UP000001350">
    <property type="component" value="Chromosome"/>
</dbReference>
<protein>
    <submittedName>
        <fullName evidence="1">Uncharacterized protein</fullName>
    </submittedName>
</protein>
<evidence type="ECO:0000313" key="2">
    <source>
        <dbReference type="Proteomes" id="UP000001350"/>
    </source>
</evidence>
<accession>C3MS16</accession>
<reference evidence="1 2" key="1">
    <citation type="journal article" date="2009" name="Proc. Natl. Acad. Sci. U.S.A.">
        <title>Biogeography of the Sulfolobus islandicus pan-genome.</title>
        <authorList>
            <person name="Reno M.L."/>
            <person name="Held N.L."/>
            <person name="Fields C.J."/>
            <person name="Burke P.V."/>
            <person name="Whitaker R.J."/>
        </authorList>
    </citation>
    <scope>NUCLEOTIDE SEQUENCE [LARGE SCALE GENOMIC DNA]</scope>
    <source>
        <strain evidence="2">M.14.25 / Kamchatka #1</strain>
    </source>
</reference>
<name>C3MS16_SACI4</name>
<organism evidence="1 2">
    <name type="scientific">Saccharolobus islandicus (strain M.14.25 / Kamchatka #1)</name>
    <name type="common">Sulfolobus islandicus</name>
    <dbReference type="NCBI Taxonomy" id="427317"/>
    <lineage>
        <taxon>Archaea</taxon>
        <taxon>Thermoproteota</taxon>
        <taxon>Thermoprotei</taxon>
        <taxon>Sulfolobales</taxon>
        <taxon>Sulfolobaceae</taxon>
        <taxon>Saccharolobus</taxon>
    </lineage>
</organism>
<sequence>MPSAVTNLLIIIVTVIIALSAFAIYSTFFSVQGLAFLQEENVIGISKIVQVAVSQVSFKGLPPSYNYFNVSYLIWINSPTKYVTVIPFVASPRLNPFYILPSNSQNASIFFSMTNGYIPLNTKFAFNGNVYLPQQSQLIGKINGVYAYNLTSNRSYILSAKVSNGQIIMLWVLYYYQGKWYRLDYTYLNPSNAGIGVYVLSGSGNYVENSENTNFKPPHQATSQTGLGFGLWFKLISNATTKSYLLNVTITPTNNKNFSILVWVIGNKLYVGTYDLSSNKYIIQTYLITLYQNNWYFINFSLGSPLKSSQQVNFTIYNLSSQKSLNTTTLGTNTQTNGYISTVKFGSSLKTVAISQAYFVTLQNNQGLPNFYNVSSTMFKNGPLYNNTYNYNWTIVNSNNLLYAIGYWYFVYPSYPPPPTIPGILWYWPNGNGQGNNKYPQIYYIPEQGYNTYVLV</sequence>
<gene>
    <name evidence="1" type="ordered locus">M1425_2225</name>
</gene>
<dbReference type="RefSeq" id="WP_012712184.1">
    <property type="nucleotide sequence ID" value="NC_012588.1"/>
</dbReference>
<dbReference type="GeneID" id="84059552"/>
<dbReference type="KEGG" id="sia:M1425_2225"/>
<dbReference type="EMBL" id="CP001400">
    <property type="protein sequence ID" value="ACP38959.1"/>
    <property type="molecule type" value="Genomic_DNA"/>
</dbReference>
<proteinExistence type="predicted"/>
<dbReference type="AlphaFoldDB" id="C3MS16"/>